<evidence type="ECO:0000313" key="2">
    <source>
        <dbReference type="Proteomes" id="UP001062632"/>
    </source>
</evidence>
<dbReference type="EMBL" id="BAQC01000013">
    <property type="protein sequence ID" value="GBR51425.1"/>
    <property type="molecule type" value="Genomic_DNA"/>
</dbReference>
<comment type="caution">
    <text evidence="1">The sequence shown here is derived from an EMBL/GenBank/DDBJ whole genome shotgun (WGS) entry which is preliminary data.</text>
</comment>
<reference evidence="1 2" key="1">
    <citation type="submission" date="2013-04" db="EMBL/GenBank/DDBJ databases">
        <title>The genome sequencing project of 58 acetic acid bacteria.</title>
        <authorList>
            <person name="Okamoto-Kainuma A."/>
            <person name="Ishikawa M."/>
            <person name="Umino S."/>
            <person name="Koizumi Y."/>
            <person name="Shiwa Y."/>
            <person name="Yoshikawa H."/>
            <person name="Matsutani M."/>
            <person name="Matsushita K."/>
        </authorList>
    </citation>
    <scope>NUCLEOTIDE SEQUENCE [LARGE SCALE GENOMIC DNA]</scope>
    <source>
        <strain evidence="1 2">NBRC 106555</strain>
    </source>
</reference>
<keyword evidence="2" id="KW-1185">Reference proteome</keyword>
<name>A0ABQ0QND7_9PROT</name>
<accession>A0ABQ0QND7</accession>
<gene>
    <name evidence="1" type="ORF">AA106555_0540</name>
</gene>
<proteinExistence type="predicted"/>
<sequence>MRLRQAQALLVQLRQELLVQEQQVLLTDQLEPSQVLRSGKHPEHS</sequence>
<organism evidence="1 2">
    <name type="scientific">Neokomagataea thailandica NBRC 106555</name>
    <dbReference type="NCBI Taxonomy" id="1223520"/>
    <lineage>
        <taxon>Bacteria</taxon>
        <taxon>Pseudomonadati</taxon>
        <taxon>Pseudomonadota</taxon>
        <taxon>Alphaproteobacteria</taxon>
        <taxon>Acetobacterales</taxon>
        <taxon>Acetobacteraceae</taxon>
        <taxon>Neokomagataea</taxon>
    </lineage>
</organism>
<evidence type="ECO:0000313" key="1">
    <source>
        <dbReference type="EMBL" id="GBR51425.1"/>
    </source>
</evidence>
<evidence type="ECO:0008006" key="3">
    <source>
        <dbReference type="Google" id="ProtNLM"/>
    </source>
</evidence>
<dbReference type="Proteomes" id="UP001062632">
    <property type="component" value="Unassembled WGS sequence"/>
</dbReference>
<protein>
    <recommendedName>
        <fullName evidence="3">Transposase</fullName>
    </recommendedName>
</protein>